<dbReference type="PROSITE" id="PS51898">
    <property type="entry name" value="TYR_RECOMBINASE"/>
    <property type="match status" value="1"/>
</dbReference>
<evidence type="ECO:0008006" key="10">
    <source>
        <dbReference type="Google" id="ProtNLM"/>
    </source>
</evidence>
<gene>
    <name evidence="8" type="ORF">BCL64_11514</name>
</gene>
<keyword evidence="1" id="KW-0229">DNA integration</keyword>
<evidence type="ECO:0000259" key="7">
    <source>
        <dbReference type="PROSITE" id="PS51900"/>
    </source>
</evidence>
<dbReference type="GO" id="GO:0015074">
    <property type="term" value="P:DNA integration"/>
    <property type="evidence" value="ECO:0007669"/>
    <property type="project" value="UniProtKB-KW"/>
</dbReference>
<comment type="caution">
    <text evidence="8">The sequence shown here is derived from an EMBL/GenBank/DDBJ whole genome shotgun (WGS) entry which is preliminary data.</text>
</comment>
<evidence type="ECO:0000259" key="6">
    <source>
        <dbReference type="PROSITE" id="PS51898"/>
    </source>
</evidence>
<name>A0A2T0VEX7_9GAMM</name>
<dbReference type="PROSITE" id="PS51900">
    <property type="entry name" value="CB"/>
    <property type="match status" value="1"/>
</dbReference>
<keyword evidence="9" id="KW-1185">Reference proteome</keyword>
<dbReference type="InterPro" id="IPR013762">
    <property type="entry name" value="Integrase-like_cat_sf"/>
</dbReference>
<feature type="domain" description="Core-binding (CB)" evidence="7">
    <location>
        <begin position="24"/>
        <end position="114"/>
    </location>
</feature>
<evidence type="ECO:0000256" key="4">
    <source>
        <dbReference type="PROSITE-ProRule" id="PRU01248"/>
    </source>
</evidence>
<feature type="domain" description="Tyr recombinase" evidence="6">
    <location>
        <begin position="152"/>
        <end position="374"/>
    </location>
</feature>
<dbReference type="AlphaFoldDB" id="A0A2T0VEX7"/>
<dbReference type="GO" id="GO:0003677">
    <property type="term" value="F:DNA binding"/>
    <property type="evidence" value="ECO:0007669"/>
    <property type="project" value="UniProtKB-UniRule"/>
</dbReference>
<proteinExistence type="predicted"/>
<feature type="region of interest" description="Disordered" evidence="5">
    <location>
        <begin position="348"/>
        <end position="374"/>
    </location>
</feature>
<evidence type="ECO:0000313" key="9">
    <source>
        <dbReference type="Proteomes" id="UP000239896"/>
    </source>
</evidence>
<dbReference type="Proteomes" id="UP000239896">
    <property type="component" value="Unassembled WGS sequence"/>
</dbReference>
<evidence type="ECO:0000256" key="3">
    <source>
        <dbReference type="ARBA" id="ARBA00023172"/>
    </source>
</evidence>
<protein>
    <recommendedName>
        <fullName evidence="10">Site-specific recombinase XerD</fullName>
    </recommendedName>
</protein>
<reference evidence="8 9" key="1">
    <citation type="submission" date="2018-03" db="EMBL/GenBank/DDBJ databases">
        <title>Comparative analysis of microorganisms from saline springs in Andes Mountain Range, Colombia.</title>
        <authorList>
            <person name="Rubin E."/>
        </authorList>
    </citation>
    <scope>NUCLEOTIDE SEQUENCE [LARGE SCALE GENOMIC DNA]</scope>
    <source>
        <strain evidence="8 9">USBA 854</strain>
    </source>
</reference>
<dbReference type="SUPFAM" id="SSF56349">
    <property type="entry name" value="DNA breaking-rejoining enzymes"/>
    <property type="match status" value="1"/>
</dbReference>
<keyword evidence="2 4" id="KW-0238">DNA-binding</keyword>
<dbReference type="Gene3D" id="1.10.443.10">
    <property type="entry name" value="Intergrase catalytic core"/>
    <property type="match status" value="1"/>
</dbReference>
<dbReference type="EMBL" id="PVTM01000015">
    <property type="protein sequence ID" value="PRY68738.1"/>
    <property type="molecule type" value="Genomic_DNA"/>
</dbReference>
<dbReference type="InterPro" id="IPR011010">
    <property type="entry name" value="DNA_brk_join_enz"/>
</dbReference>
<accession>A0A2T0VEX7</accession>
<evidence type="ECO:0000256" key="5">
    <source>
        <dbReference type="SAM" id="MobiDB-lite"/>
    </source>
</evidence>
<evidence type="ECO:0000313" key="8">
    <source>
        <dbReference type="EMBL" id="PRY68738.1"/>
    </source>
</evidence>
<dbReference type="InterPro" id="IPR044068">
    <property type="entry name" value="CB"/>
</dbReference>
<evidence type="ECO:0000256" key="1">
    <source>
        <dbReference type="ARBA" id="ARBA00022908"/>
    </source>
</evidence>
<organism evidence="8 9">
    <name type="scientific">Halomonas ventosae</name>
    <dbReference type="NCBI Taxonomy" id="229007"/>
    <lineage>
        <taxon>Bacteria</taxon>
        <taxon>Pseudomonadati</taxon>
        <taxon>Pseudomonadota</taxon>
        <taxon>Gammaproteobacteria</taxon>
        <taxon>Oceanospirillales</taxon>
        <taxon>Halomonadaceae</taxon>
        <taxon>Halomonas</taxon>
    </lineage>
</organism>
<sequence length="374" mass="43206">MAYLRTTSKAQVGGLERIKGFPLILTEDYRVNWLALHFIFYLFKRSSVSSVKTYAVHLTDFYSQLEVGNLDVFDVDDDWLSAYKKYLVHRDGSGPENTQNYASQVIRTVVIYCAWLTKQGFSDTLCGEGCNYRVKINEGRKGGVKHFLIKNENSDVRSISAPWSQWIETIKIYGPKREDLARRFELMIDWGRLAGLRAHEICHLKIWQLPDKKSAFKSLENKRKIKIKLFVTKGGEDGSVYVPPLLVTKTWEYVDIYRRDVIRRHKKIKKSKREAYLEPEYIFLSNATGKHVTPKGLSNAVRKAFLAAVENEKLTADERVWLHGLRHNFISLGFKVADELKVRNPENYVRQSSRHKSVDSLTGYSSGRHDEGFS</sequence>
<evidence type="ECO:0000256" key="2">
    <source>
        <dbReference type="ARBA" id="ARBA00023125"/>
    </source>
</evidence>
<keyword evidence="3" id="KW-0233">DNA recombination</keyword>
<dbReference type="GO" id="GO:0006310">
    <property type="term" value="P:DNA recombination"/>
    <property type="evidence" value="ECO:0007669"/>
    <property type="project" value="UniProtKB-KW"/>
</dbReference>
<dbReference type="InterPro" id="IPR002104">
    <property type="entry name" value="Integrase_catalytic"/>
</dbReference>